<dbReference type="GO" id="GO:0008703">
    <property type="term" value="F:5-amino-6-(5-phosphoribosylamino)uracil reductase activity"/>
    <property type="evidence" value="ECO:0007669"/>
    <property type="project" value="InterPro"/>
</dbReference>
<evidence type="ECO:0000313" key="2">
    <source>
        <dbReference type="EMBL" id="SDK75470.1"/>
    </source>
</evidence>
<gene>
    <name evidence="2" type="ORF">SAMN04487820_11250</name>
</gene>
<accession>A0A1G9EH44</accession>
<keyword evidence="3" id="KW-1185">Reference proteome</keyword>
<dbReference type="InterPro" id="IPR002734">
    <property type="entry name" value="RibDG_C"/>
</dbReference>
<dbReference type="Gene3D" id="3.40.430.10">
    <property type="entry name" value="Dihydrofolate Reductase, subunit A"/>
    <property type="match status" value="1"/>
</dbReference>
<evidence type="ECO:0000259" key="1">
    <source>
        <dbReference type="Pfam" id="PF01872"/>
    </source>
</evidence>
<name>A0A1G9EH44_ACTMZ</name>
<dbReference type="RefSeq" id="WP_092631190.1">
    <property type="nucleotide sequence ID" value="NZ_FNFM01000012.1"/>
</dbReference>
<dbReference type="EMBL" id="FNFM01000012">
    <property type="protein sequence ID" value="SDK75470.1"/>
    <property type="molecule type" value="Genomic_DNA"/>
</dbReference>
<reference evidence="3" key="1">
    <citation type="submission" date="2016-10" db="EMBL/GenBank/DDBJ databases">
        <authorList>
            <person name="Varghese N."/>
            <person name="Submissions S."/>
        </authorList>
    </citation>
    <scope>NUCLEOTIDE SEQUENCE [LARGE SCALE GENOMIC DNA]</scope>
    <source>
        <strain evidence="3">DSM 45460</strain>
    </source>
</reference>
<dbReference type="AlphaFoldDB" id="A0A1G9EH44"/>
<dbReference type="InterPro" id="IPR050765">
    <property type="entry name" value="Riboflavin_Biosynth_HTPR"/>
</dbReference>
<dbReference type="InterPro" id="IPR024072">
    <property type="entry name" value="DHFR-like_dom_sf"/>
</dbReference>
<dbReference type="OrthoDB" id="7342392at2"/>
<dbReference type="PANTHER" id="PTHR38011:SF2">
    <property type="entry name" value="BIFUNCTIONAL DEAMINASE-REDUCTASE DOMAIN PROTEIN"/>
    <property type="match status" value="1"/>
</dbReference>
<dbReference type="Proteomes" id="UP000199213">
    <property type="component" value="Unassembled WGS sequence"/>
</dbReference>
<dbReference type="SUPFAM" id="SSF53597">
    <property type="entry name" value="Dihydrofolate reductase-like"/>
    <property type="match status" value="1"/>
</dbReference>
<dbReference type="PANTHER" id="PTHR38011">
    <property type="entry name" value="DIHYDROFOLATE REDUCTASE FAMILY PROTEIN (AFU_ORTHOLOGUE AFUA_8G06820)"/>
    <property type="match status" value="1"/>
</dbReference>
<dbReference type="Pfam" id="PF01872">
    <property type="entry name" value="RibD_C"/>
    <property type="match status" value="1"/>
</dbReference>
<dbReference type="GO" id="GO:0009231">
    <property type="term" value="P:riboflavin biosynthetic process"/>
    <property type="evidence" value="ECO:0007669"/>
    <property type="project" value="InterPro"/>
</dbReference>
<feature type="domain" description="Bacterial bifunctional deaminase-reductase C-terminal" evidence="1">
    <location>
        <begin position="4"/>
        <end position="187"/>
    </location>
</feature>
<evidence type="ECO:0000313" key="3">
    <source>
        <dbReference type="Proteomes" id="UP000199213"/>
    </source>
</evidence>
<proteinExistence type="predicted"/>
<sequence length="202" mass="21975">MRELVVTTFVSLDGVMQAPGGPEEDREGGFDHGGWVVPYFDDDLGRRIEEWFAGAEDFLFGRGTYEIFAAYWPYVGDEEDAIARALNTRPKHVASRTLRQVDWKGASLLGPDVVGAVEQLKNHDGGELQVHGSHGLVQTLLEHDLVDELRLMTFPLLLGSGKRLFADGTVPTGLRLATSSPTSSGVLVASYERGGNVRTGSC</sequence>
<organism evidence="2 3">
    <name type="scientific">Actinopolyspora mzabensis</name>
    <dbReference type="NCBI Taxonomy" id="995066"/>
    <lineage>
        <taxon>Bacteria</taxon>
        <taxon>Bacillati</taxon>
        <taxon>Actinomycetota</taxon>
        <taxon>Actinomycetes</taxon>
        <taxon>Actinopolysporales</taxon>
        <taxon>Actinopolysporaceae</taxon>
        <taxon>Actinopolyspora</taxon>
    </lineage>
</organism>
<protein>
    <submittedName>
        <fullName evidence="2">Dihydrofolate reductase</fullName>
    </submittedName>
</protein>